<dbReference type="GO" id="GO:0004930">
    <property type="term" value="F:G protein-coupled receptor activity"/>
    <property type="evidence" value="ECO:0007669"/>
    <property type="project" value="InterPro"/>
</dbReference>
<feature type="transmembrane region" description="Helical" evidence="5">
    <location>
        <begin position="202"/>
        <end position="225"/>
    </location>
</feature>
<dbReference type="GO" id="GO:0005886">
    <property type="term" value="C:plasma membrane"/>
    <property type="evidence" value="ECO:0007669"/>
    <property type="project" value="TreeGrafter"/>
</dbReference>
<dbReference type="Pfam" id="PF00002">
    <property type="entry name" value="7tm_2"/>
    <property type="match status" value="1"/>
</dbReference>
<dbReference type="PROSITE" id="PS50261">
    <property type="entry name" value="G_PROTEIN_RECEP_F2_4"/>
    <property type="match status" value="1"/>
</dbReference>
<name>A0A3B5MHT4_9TELE</name>
<keyword evidence="8" id="KW-1185">Reference proteome</keyword>
<evidence type="ECO:0000256" key="1">
    <source>
        <dbReference type="ARBA" id="ARBA00004141"/>
    </source>
</evidence>
<keyword evidence="3 5" id="KW-1133">Transmembrane helix</keyword>
<dbReference type="AlphaFoldDB" id="A0A3B5MHT4"/>
<evidence type="ECO:0000259" key="6">
    <source>
        <dbReference type="PROSITE" id="PS50261"/>
    </source>
</evidence>
<dbReference type="InterPro" id="IPR017981">
    <property type="entry name" value="GPCR_2-like_7TM"/>
</dbReference>
<keyword evidence="2 5" id="KW-0812">Transmembrane</keyword>
<sequence length="482" mass="54227">MGQNPTVKTSRMSACVFSSEHDPFLEFCGKWRHGNKPLSLNIDVSPGSGLAGWLAGLNVSANESSLSVRGRITANCNKMKVIPLDKYVIHPDTDFCLHWEPLLDQMMLKVKRNIIICPPSSPAQNCCTDLSNGANMPEAKYGIAKGRVRNDDITDKTLEGYNFKGQRKCVSWDTHRDPLEVNWSEFGCKTKRKGSWHTECQYGFFSPAVFSSVCSLLTCSCLFLCPVRRRTKEQSVAIHLGLALALALLSLLFFFTGVLANVGGEDVCTWVGALLHYALLSSLTWMGIEVLNTFWLVYMVFRPSPRPYVWYLIGFGELVPVGVLAGVGDFYGMAEIEQTDKKDDPYRMCWMKLNEQNALLAHCFTTIALLAVLVSSGVVMLFLVFREIRTRDEWKQNRVAFLSIWGLSCLFGVTWGLTFLNVEPLSDFILFLSCFLNSFQGFFLMLRFCMMNWVRKQARRSVLGSTSSGSVKNHMLQTTENS</sequence>
<evidence type="ECO:0000256" key="5">
    <source>
        <dbReference type="SAM" id="Phobius"/>
    </source>
</evidence>
<dbReference type="Ensembl" id="ENSXCOT00000024157.1">
    <property type="protein sequence ID" value="ENSXCOP00000023873.1"/>
    <property type="gene ID" value="ENSXCOG00000017836.1"/>
</dbReference>
<keyword evidence="4 5" id="KW-0472">Membrane</keyword>
<proteinExistence type="predicted"/>
<dbReference type="PANTHER" id="PTHR12011">
    <property type="entry name" value="ADHESION G-PROTEIN COUPLED RECEPTOR"/>
    <property type="match status" value="1"/>
</dbReference>
<feature type="transmembrane region" description="Helical" evidence="5">
    <location>
        <begin position="397"/>
        <end position="422"/>
    </location>
</feature>
<dbReference type="Proteomes" id="UP000261380">
    <property type="component" value="Unplaced"/>
</dbReference>
<dbReference type="GO" id="GO:0007189">
    <property type="term" value="P:adenylate cyclase-activating G protein-coupled receptor signaling pathway"/>
    <property type="evidence" value="ECO:0007669"/>
    <property type="project" value="TreeGrafter"/>
</dbReference>
<dbReference type="Gene3D" id="1.20.1070.10">
    <property type="entry name" value="Rhodopsin 7-helix transmembrane proteins"/>
    <property type="match status" value="1"/>
</dbReference>
<evidence type="ECO:0000313" key="8">
    <source>
        <dbReference type="Proteomes" id="UP000261380"/>
    </source>
</evidence>
<feature type="transmembrane region" description="Helical" evidence="5">
    <location>
        <begin position="237"/>
        <end position="262"/>
    </location>
</feature>
<dbReference type="PANTHER" id="PTHR12011:SF435">
    <property type="entry name" value="ADHESION G PROTEIN-COUPLED RECEPTOR G1-RELATED"/>
    <property type="match status" value="1"/>
</dbReference>
<comment type="subcellular location">
    <subcellularLocation>
        <location evidence="1">Membrane</location>
        <topology evidence="1">Multi-pass membrane protein</topology>
    </subcellularLocation>
</comment>
<evidence type="ECO:0000313" key="7">
    <source>
        <dbReference type="Ensembl" id="ENSXCOP00000023873.1"/>
    </source>
</evidence>
<feature type="transmembrane region" description="Helical" evidence="5">
    <location>
        <begin position="428"/>
        <end position="450"/>
    </location>
</feature>
<accession>A0A3B5MHT4</accession>
<dbReference type="InterPro" id="IPR000832">
    <property type="entry name" value="GPCR_2_secretin-like"/>
</dbReference>
<protein>
    <submittedName>
        <fullName evidence="7">Adhesion G protein-coupled receptor G1</fullName>
    </submittedName>
</protein>
<dbReference type="GeneTree" id="ENSGT00940000154285"/>
<evidence type="ECO:0000256" key="3">
    <source>
        <dbReference type="ARBA" id="ARBA00022989"/>
    </source>
</evidence>
<feature type="transmembrane region" description="Helical" evidence="5">
    <location>
        <begin position="274"/>
        <end position="301"/>
    </location>
</feature>
<evidence type="ECO:0000256" key="2">
    <source>
        <dbReference type="ARBA" id="ARBA00022692"/>
    </source>
</evidence>
<evidence type="ECO:0000256" key="4">
    <source>
        <dbReference type="ARBA" id="ARBA00023136"/>
    </source>
</evidence>
<dbReference type="GO" id="GO:0007166">
    <property type="term" value="P:cell surface receptor signaling pathway"/>
    <property type="evidence" value="ECO:0007669"/>
    <property type="project" value="InterPro"/>
</dbReference>
<feature type="transmembrane region" description="Helical" evidence="5">
    <location>
        <begin position="308"/>
        <end position="327"/>
    </location>
</feature>
<reference evidence="7" key="1">
    <citation type="submission" date="2025-08" db="UniProtKB">
        <authorList>
            <consortium name="Ensembl"/>
        </authorList>
    </citation>
    <scope>IDENTIFICATION</scope>
</reference>
<organism evidence="7 8">
    <name type="scientific">Xiphophorus couchianus</name>
    <name type="common">Monterrey platyfish</name>
    <dbReference type="NCBI Taxonomy" id="32473"/>
    <lineage>
        <taxon>Eukaryota</taxon>
        <taxon>Metazoa</taxon>
        <taxon>Chordata</taxon>
        <taxon>Craniata</taxon>
        <taxon>Vertebrata</taxon>
        <taxon>Euteleostomi</taxon>
        <taxon>Actinopterygii</taxon>
        <taxon>Neopterygii</taxon>
        <taxon>Teleostei</taxon>
        <taxon>Neoteleostei</taxon>
        <taxon>Acanthomorphata</taxon>
        <taxon>Ovalentaria</taxon>
        <taxon>Atherinomorphae</taxon>
        <taxon>Cyprinodontiformes</taxon>
        <taxon>Poeciliidae</taxon>
        <taxon>Poeciliinae</taxon>
        <taxon>Xiphophorus</taxon>
    </lineage>
</organism>
<feature type="domain" description="G-protein coupled receptors family 2 profile 2" evidence="6">
    <location>
        <begin position="201"/>
        <end position="452"/>
    </location>
</feature>
<feature type="transmembrane region" description="Helical" evidence="5">
    <location>
        <begin position="359"/>
        <end position="385"/>
    </location>
</feature>
<reference evidence="7" key="2">
    <citation type="submission" date="2025-09" db="UniProtKB">
        <authorList>
            <consortium name="Ensembl"/>
        </authorList>
    </citation>
    <scope>IDENTIFICATION</scope>
</reference>